<evidence type="ECO:0008006" key="2">
    <source>
        <dbReference type="Google" id="ProtNLM"/>
    </source>
</evidence>
<dbReference type="Gene3D" id="2.60.40.150">
    <property type="entry name" value="C2 domain"/>
    <property type="match status" value="1"/>
</dbReference>
<dbReference type="AlphaFoldDB" id="W2MIB3"/>
<accession>W2MIB3</accession>
<sequence>MPMTLTRKQRKTFIVRIILFKCQDIAAADLDMLGGKSDPYVVFTLVGQHGSYPKAASCRPEILITSICSVNRLM</sequence>
<reference evidence="1" key="1">
    <citation type="submission" date="2013-11" db="EMBL/GenBank/DDBJ databases">
        <title>The Genome Sequence of Phytophthora parasitica IAC_01/95.</title>
        <authorList>
            <consortium name="The Broad Institute Genomics Platform"/>
            <person name="Russ C."/>
            <person name="Tyler B."/>
            <person name="Panabieres F."/>
            <person name="Shan W."/>
            <person name="Tripathy S."/>
            <person name="Grunwald N."/>
            <person name="Machado M."/>
            <person name="Johnson C.S."/>
            <person name="Arredondo F."/>
            <person name="Hong C."/>
            <person name="Coffey M."/>
            <person name="Young S.K."/>
            <person name="Zeng Q."/>
            <person name="Gargeya S."/>
            <person name="Fitzgerald M."/>
            <person name="Abouelleil A."/>
            <person name="Alvarado L."/>
            <person name="Chapman S.B."/>
            <person name="Gainer-Dewar J."/>
            <person name="Goldberg J."/>
            <person name="Griggs A."/>
            <person name="Gujja S."/>
            <person name="Hansen M."/>
            <person name="Howarth C."/>
            <person name="Imamovic A."/>
            <person name="Ireland A."/>
            <person name="Larimer J."/>
            <person name="McCowan C."/>
            <person name="Murphy C."/>
            <person name="Pearson M."/>
            <person name="Poon T.W."/>
            <person name="Priest M."/>
            <person name="Roberts A."/>
            <person name="Saif S."/>
            <person name="Shea T."/>
            <person name="Sykes S."/>
            <person name="Wortman J."/>
            <person name="Nusbaum C."/>
            <person name="Birren B."/>
        </authorList>
    </citation>
    <scope>NUCLEOTIDE SEQUENCE [LARGE SCALE GENOMIC DNA]</scope>
    <source>
        <strain evidence="1">IAC_01/95</strain>
    </source>
</reference>
<dbReference type="SUPFAM" id="SSF49562">
    <property type="entry name" value="C2 domain (Calcium/lipid-binding domain, CaLB)"/>
    <property type="match status" value="1"/>
</dbReference>
<dbReference type="EMBL" id="KI695615">
    <property type="protein sequence ID" value="ETM35214.1"/>
    <property type="molecule type" value="Genomic_DNA"/>
</dbReference>
<name>W2MIB3_PHYNI</name>
<proteinExistence type="predicted"/>
<evidence type="ECO:0000313" key="1">
    <source>
        <dbReference type="EMBL" id="ETM35214.1"/>
    </source>
</evidence>
<dbReference type="InterPro" id="IPR035892">
    <property type="entry name" value="C2_domain_sf"/>
</dbReference>
<dbReference type="VEuPathDB" id="FungiDB:PPTG_15310"/>
<organism evidence="1">
    <name type="scientific">Phytophthora nicotianae</name>
    <name type="common">Potato buckeye rot agent</name>
    <name type="synonym">Phytophthora parasitica</name>
    <dbReference type="NCBI Taxonomy" id="4792"/>
    <lineage>
        <taxon>Eukaryota</taxon>
        <taxon>Sar</taxon>
        <taxon>Stramenopiles</taxon>
        <taxon>Oomycota</taxon>
        <taxon>Peronosporomycetes</taxon>
        <taxon>Peronosporales</taxon>
        <taxon>Peronosporaceae</taxon>
        <taxon>Phytophthora</taxon>
    </lineage>
</organism>
<gene>
    <name evidence="1" type="ORF">L914_17851</name>
</gene>
<dbReference type="Proteomes" id="UP000054532">
    <property type="component" value="Unassembled WGS sequence"/>
</dbReference>
<protein>
    <recommendedName>
        <fullName evidence="2">C2 domain-containing protein</fullName>
    </recommendedName>
</protein>